<dbReference type="KEGG" id="lamb:KBB96_00640"/>
<evidence type="ECO:0000313" key="2">
    <source>
        <dbReference type="EMBL" id="QUE51419.1"/>
    </source>
</evidence>
<sequence>MMRAVPLFLFAALLPAGAEVEREIPLGIEAVTGYRSEYIWRGFKVGDGIMDFQLQGEIALSNEWALDVGGTFATEASHGDNSEATVFVDLNYDTKQWSAGFSITGHEFDHPLLESGVDFSPSFTWHATKDLDLIAGAAYDTGADGLYGWVESKWSKPVTDSSFITLQGGTSFVSDYYGRDGWNDLYARASFTYALNKTISFTPFIGVSIPMDANPETNRLYGGLWFEANF</sequence>
<accession>A0A975IZP1</accession>
<evidence type="ECO:0000256" key="1">
    <source>
        <dbReference type="SAM" id="SignalP"/>
    </source>
</evidence>
<dbReference type="AlphaFoldDB" id="A0A975IZP1"/>
<dbReference type="EMBL" id="CP073100">
    <property type="protein sequence ID" value="QUE51419.1"/>
    <property type="molecule type" value="Genomic_DNA"/>
</dbReference>
<proteinExistence type="predicted"/>
<dbReference type="RefSeq" id="WP_211631558.1">
    <property type="nucleotide sequence ID" value="NZ_CP073100.1"/>
</dbReference>
<organism evidence="2 3">
    <name type="scientific">Luteolibacter ambystomatis</name>
    <dbReference type="NCBI Taxonomy" id="2824561"/>
    <lineage>
        <taxon>Bacteria</taxon>
        <taxon>Pseudomonadati</taxon>
        <taxon>Verrucomicrobiota</taxon>
        <taxon>Verrucomicrobiia</taxon>
        <taxon>Verrucomicrobiales</taxon>
        <taxon>Verrucomicrobiaceae</taxon>
        <taxon>Luteolibacter</taxon>
    </lineage>
</organism>
<feature type="signal peptide" evidence="1">
    <location>
        <begin position="1"/>
        <end position="18"/>
    </location>
</feature>
<keyword evidence="3" id="KW-1185">Reference proteome</keyword>
<feature type="chain" id="PRO_5038122588" description="Transporter" evidence="1">
    <location>
        <begin position="19"/>
        <end position="230"/>
    </location>
</feature>
<gene>
    <name evidence="2" type="ORF">KBB96_00640</name>
</gene>
<protein>
    <recommendedName>
        <fullName evidence="4">Transporter</fullName>
    </recommendedName>
</protein>
<keyword evidence="1" id="KW-0732">Signal</keyword>
<name>A0A975IZP1_9BACT</name>
<dbReference type="Proteomes" id="UP000676169">
    <property type="component" value="Chromosome"/>
</dbReference>
<evidence type="ECO:0000313" key="3">
    <source>
        <dbReference type="Proteomes" id="UP000676169"/>
    </source>
</evidence>
<evidence type="ECO:0008006" key="4">
    <source>
        <dbReference type="Google" id="ProtNLM"/>
    </source>
</evidence>
<reference evidence="2" key="1">
    <citation type="submission" date="2021-04" db="EMBL/GenBank/DDBJ databases">
        <title>Luteolibacter sp. 32A isolated from the skin of an Anderson's salamander (Ambystoma andersonii).</title>
        <authorList>
            <person name="Spergser J."/>
            <person name="Busse H.-J."/>
        </authorList>
    </citation>
    <scope>NUCLEOTIDE SEQUENCE</scope>
    <source>
        <strain evidence="2">32A</strain>
    </source>
</reference>